<proteinExistence type="predicted"/>
<dbReference type="Proteomes" id="UP000244338">
    <property type="component" value="Unassembled WGS sequence"/>
</dbReference>
<comment type="caution">
    <text evidence="2">The sequence shown here is derived from an EMBL/GenBank/DDBJ whole genome shotgun (WGS) entry which is preliminary data.</text>
</comment>
<feature type="transmembrane region" description="Helical" evidence="1">
    <location>
        <begin position="38"/>
        <end position="61"/>
    </location>
</feature>
<accession>A0A2R6XYL6</accession>
<evidence type="ECO:0000313" key="2">
    <source>
        <dbReference type="EMBL" id="PTQ55519.1"/>
    </source>
</evidence>
<keyword evidence="1" id="KW-0812">Transmembrane</keyword>
<protein>
    <submittedName>
        <fullName evidence="2">Uncharacterized protein</fullName>
    </submittedName>
</protein>
<evidence type="ECO:0000256" key="1">
    <source>
        <dbReference type="SAM" id="Phobius"/>
    </source>
</evidence>
<keyword evidence="1" id="KW-1133">Transmembrane helix</keyword>
<keyword evidence="1" id="KW-0472">Membrane</keyword>
<gene>
    <name evidence="2" type="ORF">BSOLF_1929</name>
</gene>
<evidence type="ECO:0000313" key="3">
    <source>
        <dbReference type="Proteomes" id="UP000244338"/>
    </source>
</evidence>
<dbReference type="EMBL" id="PEBX01000104">
    <property type="protein sequence ID" value="PTQ55519.1"/>
    <property type="molecule type" value="Genomic_DNA"/>
</dbReference>
<sequence length="596" mass="66044">MCRYLTRGVPLPLNALTGSSSNTERGGRMNRLHQHHEGFALPLVFFILLFTTIMILMLFGLTQTSFTLAVKDEKLNAAQSHALDGLIYFEDRLQRALSSSSGKLPPSADADDIRLALETLITPIIASDKLPEGAPFTFLEPLWEPVPEGRAVYMTLTSQGNDALPSRKQLTRTYIFSLAARPLFFTIAASTLTIKNDVVIDGNVYVGPLTEQNSDIGVLKIEYERDQKPSFFGVLTSPYPNFKLKSLPPPPTPPQKPPAFPDDGCQISPPDNYALRENCLNLAFDTAPVLQKRQVSFDYIPIRDNVTRANYNKNSLITQPFCEYDKNGRCIRLLDVNVERGKGQTFPQGIRVQNVRLDPHATLTVYGDLIIEGDLTIDEGATLYLPNGGRIWVAETASFNGKKGTPASIKSISDARWPDEGWIYIGKRAKLKNTESVGLTWYVQENLTVDEAFVTPEAIFYVAGSTRVNKIKKATDKSRIIIFSNGNIDEIKFDESSPDEPLTIDAYLYTNGNLSIKADKTSKIAINGGLFAKGTISLESKSGPKKPSKKKKDAIQKAQLSIVPNPELILNPPRGVEEMDLNKMTVKIIKTEIKTE</sequence>
<reference evidence="3" key="1">
    <citation type="journal article" date="2018" name="Sci. Rep.">
        <title>Lignite coal burning seam in the remote Altai Mountains harbors a hydrogen-driven thermophilic microbial community.</title>
        <authorList>
            <person name="Kadnikov V.V."/>
            <person name="Mardanov A.V."/>
            <person name="Ivasenko D.A."/>
            <person name="Antsiferov D.V."/>
            <person name="Beletsky A.V."/>
            <person name="Karnachuk O.V."/>
            <person name="Ravin N.V."/>
        </authorList>
    </citation>
    <scope>NUCLEOTIDE SEQUENCE [LARGE SCALE GENOMIC DNA]</scope>
</reference>
<dbReference type="AlphaFoldDB" id="A0A2R6XYL6"/>
<organism evidence="2 3">
    <name type="scientific">Candidatus Carbonibacillus altaicus</name>
    <dbReference type="NCBI Taxonomy" id="2163959"/>
    <lineage>
        <taxon>Bacteria</taxon>
        <taxon>Bacillati</taxon>
        <taxon>Bacillota</taxon>
        <taxon>Bacilli</taxon>
        <taxon>Bacillales</taxon>
        <taxon>Candidatus Carbonibacillus</taxon>
    </lineage>
</organism>
<name>A0A2R6XYL6_9BACL</name>